<protein>
    <submittedName>
        <fullName evidence="1">Uncharacterized protein</fullName>
    </submittedName>
</protein>
<evidence type="ECO:0000313" key="2">
    <source>
        <dbReference type="Proteomes" id="UP001469553"/>
    </source>
</evidence>
<evidence type="ECO:0000313" key="1">
    <source>
        <dbReference type="EMBL" id="MEQ2280041.1"/>
    </source>
</evidence>
<sequence>MVVTGKVVLKKRVSDYIRHPAAKTERLGISTGISDLNLTLVCTGHTPLCLNLSISVSHTLIGPGGCANCVFVRQQRMIKCVQCVRVVSALQAHWQQDLAVKATLI</sequence>
<dbReference type="Proteomes" id="UP001469553">
    <property type="component" value="Unassembled WGS sequence"/>
</dbReference>
<proteinExistence type="predicted"/>
<reference evidence="1 2" key="1">
    <citation type="submission" date="2021-06" db="EMBL/GenBank/DDBJ databases">
        <authorList>
            <person name="Palmer J.M."/>
        </authorList>
    </citation>
    <scope>NUCLEOTIDE SEQUENCE [LARGE SCALE GENOMIC DNA]</scope>
    <source>
        <strain evidence="1 2">AS_MEX2019</strain>
        <tissue evidence="1">Muscle</tissue>
    </source>
</reference>
<keyword evidence="2" id="KW-1185">Reference proteome</keyword>
<dbReference type="EMBL" id="JAHRIP010001098">
    <property type="protein sequence ID" value="MEQ2280041.1"/>
    <property type="molecule type" value="Genomic_DNA"/>
</dbReference>
<comment type="caution">
    <text evidence="1">The sequence shown here is derived from an EMBL/GenBank/DDBJ whole genome shotgun (WGS) entry which is preliminary data.</text>
</comment>
<name>A0ABV0XF41_9TELE</name>
<gene>
    <name evidence="1" type="ORF">AMECASPLE_015545</name>
</gene>
<organism evidence="1 2">
    <name type="scientific">Ameca splendens</name>
    <dbReference type="NCBI Taxonomy" id="208324"/>
    <lineage>
        <taxon>Eukaryota</taxon>
        <taxon>Metazoa</taxon>
        <taxon>Chordata</taxon>
        <taxon>Craniata</taxon>
        <taxon>Vertebrata</taxon>
        <taxon>Euteleostomi</taxon>
        <taxon>Actinopterygii</taxon>
        <taxon>Neopterygii</taxon>
        <taxon>Teleostei</taxon>
        <taxon>Neoteleostei</taxon>
        <taxon>Acanthomorphata</taxon>
        <taxon>Ovalentaria</taxon>
        <taxon>Atherinomorphae</taxon>
        <taxon>Cyprinodontiformes</taxon>
        <taxon>Goodeidae</taxon>
        <taxon>Ameca</taxon>
    </lineage>
</organism>
<accession>A0ABV0XF41</accession>